<reference evidence="1 2" key="1">
    <citation type="submission" date="2022-05" db="EMBL/GenBank/DDBJ databases">
        <title>A multi-omics perspective on studying reproductive biology in Daphnia sinensis.</title>
        <authorList>
            <person name="Jia J."/>
        </authorList>
    </citation>
    <scope>NUCLEOTIDE SEQUENCE [LARGE SCALE GENOMIC DNA]</scope>
    <source>
        <strain evidence="1 2">WSL</strain>
    </source>
</reference>
<dbReference type="Proteomes" id="UP000820818">
    <property type="component" value="Linkage Group LG3"/>
</dbReference>
<protein>
    <submittedName>
        <fullName evidence="1">Uncharacterized protein</fullName>
    </submittedName>
</protein>
<evidence type="ECO:0000313" key="1">
    <source>
        <dbReference type="EMBL" id="KAI9560532.1"/>
    </source>
</evidence>
<dbReference type="AlphaFoldDB" id="A0AAD5KTZ6"/>
<sequence>MIQIRKFNGDRMLSVHFRTPASVLRIYHMIDRSVEQWHGAVRPVFGVVLETF</sequence>
<comment type="caution">
    <text evidence="1">The sequence shown here is derived from an EMBL/GenBank/DDBJ whole genome shotgun (WGS) entry which is preliminary data.</text>
</comment>
<name>A0AAD5KTZ6_9CRUS</name>
<accession>A0AAD5KTZ6</accession>
<keyword evidence="2" id="KW-1185">Reference proteome</keyword>
<gene>
    <name evidence="1" type="ORF">GHT06_011467</name>
</gene>
<proteinExistence type="predicted"/>
<dbReference type="EMBL" id="WJBH02000003">
    <property type="protein sequence ID" value="KAI9560532.1"/>
    <property type="molecule type" value="Genomic_DNA"/>
</dbReference>
<organism evidence="1 2">
    <name type="scientific">Daphnia sinensis</name>
    <dbReference type="NCBI Taxonomy" id="1820382"/>
    <lineage>
        <taxon>Eukaryota</taxon>
        <taxon>Metazoa</taxon>
        <taxon>Ecdysozoa</taxon>
        <taxon>Arthropoda</taxon>
        <taxon>Crustacea</taxon>
        <taxon>Branchiopoda</taxon>
        <taxon>Diplostraca</taxon>
        <taxon>Cladocera</taxon>
        <taxon>Anomopoda</taxon>
        <taxon>Daphniidae</taxon>
        <taxon>Daphnia</taxon>
        <taxon>Daphnia similis group</taxon>
    </lineage>
</organism>
<evidence type="ECO:0000313" key="2">
    <source>
        <dbReference type="Proteomes" id="UP000820818"/>
    </source>
</evidence>